<evidence type="ECO:0008006" key="3">
    <source>
        <dbReference type="Google" id="ProtNLM"/>
    </source>
</evidence>
<proteinExistence type="predicted"/>
<reference evidence="1 2" key="1">
    <citation type="submission" date="2014-08" db="EMBL/GenBank/DDBJ databases">
        <title>Chaperone-usher fimbriae in a diverse selection of Gallibacterium genomes.</title>
        <authorList>
            <person name="Kudirkiene E."/>
            <person name="Bager R.J."/>
            <person name="Johnson T.J."/>
            <person name="Bojesen A.M."/>
        </authorList>
    </citation>
    <scope>NUCLEOTIDE SEQUENCE [LARGE SCALE GENOMIC DNA]</scope>
    <source>
        <strain evidence="1 2">20558/3kl.</strain>
    </source>
</reference>
<dbReference type="SUPFAM" id="SSF52540">
    <property type="entry name" value="P-loop containing nucleoside triphosphate hydrolases"/>
    <property type="match status" value="1"/>
</dbReference>
<comment type="caution">
    <text evidence="1">The sequence shown here is derived from an EMBL/GenBank/DDBJ whole genome shotgun (WGS) entry which is preliminary data.</text>
</comment>
<organism evidence="1 2">
    <name type="scientific">Gallibacterium anatis</name>
    <dbReference type="NCBI Taxonomy" id="750"/>
    <lineage>
        <taxon>Bacteria</taxon>
        <taxon>Pseudomonadati</taxon>
        <taxon>Pseudomonadota</taxon>
        <taxon>Gammaproteobacteria</taxon>
        <taxon>Pasteurellales</taxon>
        <taxon>Pasteurellaceae</taxon>
        <taxon>Gallibacterium</taxon>
    </lineage>
</organism>
<dbReference type="EMBL" id="JPXS01000060">
    <property type="protein sequence ID" value="KGQ29856.1"/>
    <property type="molecule type" value="Genomic_DNA"/>
</dbReference>
<protein>
    <recommendedName>
        <fullName evidence="3">ATP-binding protein</fullName>
    </recommendedName>
</protein>
<evidence type="ECO:0000313" key="2">
    <source>
        <dbReference type="Proteomes" id="UP000030526"/>
    </source>
</evidence>
<sequence>MSIATLILGESGTGKSTSLRNLNPNETLLIQVISKPLPFRTKDWKYFDKENCPTGNVFVCDNADKICQLLKQTKRNIIVIDDFQYLMANEFMRRAKDKGYDKFTEIGLHAWQIFDLAGKLEHNKRVYILSHTQNDDLGRTKIKTIGKMLDEKITLEGIVTVCLRTNVSDGKYTFLTQNNGSDTTKSPIGLFEEQQIDNDLAYVDSQICDYWGITPQPQTAEDTTKQENHQ</sequence>
<dbReference type="RefSeq" id="WP_039081049.1">
    <property type="nucleotide sequence ID" value="NZ_JPXS01000060.1"/>
</dbReference>
<dbReference type="AlphaFoldDB" id="A0A0A2YSK4"/>
<name>A0A0A2YSK4_9PAST</name>
<dbReference type="InterPro" id="IPR027417">
    <property type="entry name" value="P-loop_NTPase"/>
</dbReference>
<gene>
    <name evidence="1" type="ORF">JP32_10145</name>
</gene>
<dbReference type="Proteomes" id="UP000030526">
    <property type="component" value="Unassembled WGS sequence"/>
</dbReference>
<evidence type="ECO:0000313" key="1">
    <source>
        <dbReference type="EMBL" id="KGQ29856.1"/>
    </source>
</evidence>
<accession>A0A0A2YSK4</accession>